<dbReference type="OrthoDB" id="9795548at2"/>
<dbReference type="GO" id="GO:0005524">
    <property type="term" value="F:ATP binding"/>
    <property type="evidence" value="ECO:0007669"/>
    <property type="project" value="UniProtKB-KW"/>
</dbReference>
<comment type="similarity">
    <text evidence="1">Belongs to the ABC transporter superfamily.</text>
</comment>
<evidence type="ECO:0000259" key="6">
    <source>
        <dbReference type="PROSITE" id="PS50893"/>
    </source>
</evidence>
<protein>
    <submittedName>
        <fullName evidence="7">Putative ABC transporter ATP-binding protein YbhF</fullName>
    </submittedName>
</protein>
<dbReference type="PROSITE" id="PS50893">
    <property type="entry name" value="ABC_TRANSPORTER_2"/>
    <property type="match status" value="1"/>
</dbReference>
<dbReference type="EMBL" id="CP036272">
    <property type="protein sequence ID" value="QDT61960.1"/>
    <property type="molecule type" value="Genomic_DNA"/>
</dbReference>
<keyword evidence="2" id="KW-0813">Transport</keyword>
<accession>A0A517T0P4</accession>
<keyword evidence="8" id="KW-1185">Reference proteome</keyword>
<evidence type="ECO:0000256" key="1">
    <source>
        <dbReference type="ARBA" id="ARBA00005417"/>
    </source>
</evidence>
<feature type="domain" description="ABC transporter" evidence="6">
    <location>
        <begin position="2"/>
        <end position="236"/>
    </location>
</feature>
<dbReference type="GO" id="GO:0016887">
    <property type="term" value="F:ATP hydrolysis activity"/>
    <property type="evidence" value="ECO:0007669"/>
    <property type="project" value="InterPro"/>
</dbReference>
<evidence type="ECO:0000256" key="5">
    <source>
        <dbReference type="ARBA" id="ARBA00022840"/>
    </source>
</evidence>
<dbReference type="PANTHER" id="PTHR42711">
    <property type="entry name" value="ABC TRANSPORTER ATP-BINDING PROTEIN"/>
    <property type="match status" value="1"/>
</dbReference>
<sequence length="250" mass="27350">MLEVQSLTKHFQVGDTTMTAVDGVSFNIARGEVFGLLGPNGAGKTTTVRMILGLLDPDGGWASVDGFRTADQPIAVKSRLGFVSASDGIYPWLTVREMLLYFADLYGVDAALASERCEHLADRMDIQHLLDRRAGVLSTGQRQRVTLVRGLIHDPPVMLLDEPTRGLDVVGVQTIFEYMEILRDAGKAVVVCTHRLDEAERLCDRFGLLHNGQLKHCGSMQQLRDETGRQNLVDIFVDLIGDGAGSVAVE</sequence>
<evidence type="ECO:0000313" key="7">
    <source>
        <dbReference type="EMBL" id="QDT61960.1"/>
    </source>
</evidence>
<evidence type="ECO:0000313" key="8">
    <source>
        <dbReference type="Proteomes" id="UP000315003"/>
    </source>
</evidence>
<organism evidence="7 8">
    <name type="scientific">Stieleria bergensis</name>
    <dbReference type="NCBI Taxonomy" id="2528025"/>
    <lineage>
        <taxon>Bacteria</taxon>
        <taxon>Pseudomonadati</taxon>
        <taxon>Planctomycetota</taxon>
        <taxon>Planctomycetia</taxon>
        <taxon>Pirellulales</taxon>
        <taxon>Pirellulaceae</taxon>
        <taxon>Stieleria</taxon>
    </lineage>
</organism>
<dbReference type="SUPFAM" id="SSF52540">
    <property type="entry name" value="P-loop containing nucleoside triphosphate hydrolases"/>
    <property type="match status" value="1"/>
</dbReference>
<proteinExistence type="inferred from homology"/>
<reference evidence="7 8" key="1">
    <citation type="submission" date="2019-02" db="EMBL/GenBank/DDBJ databases">
        <title>Deep-cultivation of Planctomycetes and their phenomic and genomic characterization uncovers novel biology.</title>
        <authorList>
            <person name="Wiegand S."/>
            <person name="Jogler M."/>
            <person name="Boedeker C."/>
            <person name="Pinto D."/>
            <person name="Vollmers J."/>
            <person name="Rivas-Marin E."/>
            <person name="Kohn T."/>
            <person name="Peeters S.H."/>
            <person name="Heuer A."/>
            <person name="Rast P."/>
            <person name="Oberbeckmann S."/>
            <person name="Bunk B."/>
            <person name="Jeske O."/>
            <person name="Meyerdierks A."/>
            <person name="Storesund J.E."/>
            <person name="Kallscheuer N."/>
            <person name="Luecker S."/>
            <person name="Lage O.M."/>
            <person name="Pohl T."/>
            <person name="Merkel B.J."/>
            <person name="Hornburger P."/>
            <person name="Mueller R.-W."/>
            <person name="Bruemmer F."/>
            <person name="Labrenz M."/>
            <person name="Spormann A.M."/>
            <person name="Op den Camp H."/>
            <person name="Overmann J."/>
            <person name="Amann R."/>
            <person name="Jetten M.S.M."/>
            <person name="Mascher T."/>
            <person name="Medema M.H."/>
            <person name="Devos D.P."/>
            <person name="Kaster A.-K."/>
            <person name="Ovreas L."/>
            <person name="Rohde M."/>
            <person name="Galperin M.Y."/>
            <person name="Jogler C."/>
        </authorList>
    </citation>
    <scope>NUCLEOTIDE SEQUENCE [LARGE SCALE GENOMIC DNA]</scope>
    <source>
        <strain evidence="7 8">SV_7m_r</strain>
    </source>
</reference>
<dbReference type="PANTHER" id="PTHR42711:SF5">
    <property type="entry name" value="ABC TRANSPORTER ATP-BINDING PROTEIN NATA"/>
    <property type="match status" value="1"/>
</dbReference>
<evidence type="ECO:0000256" key="4">
    <source>
        <dbReference type="ARBA" id="ARBA00022741"/>
    </source>
</evidence>
<dbReference type="InterPro" id="IPR027417">
    <property type="entry name" value="P-loop_NTPase"/>
</dbReference>
<dbReference type="InterPro" id="IPR003439">
    <property type="entry name" value="ABC_transporter-like_ATP-bd"/>
</dbReference>
<dbReference type="InterPro" id="IPR003593">
    <property type="entry name" value="AAA+_ATPase"/>
</dbReference>
<dbReference type="Pfam" id="PF00005">
    <property type="entry name" value="ABC_tran"/>
    <property type="match status" value="1"/>
</dbReference>
<evidence type="ECO:0000256" key="3">
    <source>
        <dbReference type="ARBA" id="ARBA00022458"/>
    </source>
</evidence>
<dbReference type="RefSeq" id="WP_145278816.1">
    <property type="nucleotide sequence ID" value="NZ_CP036272.1"/>
</dbReference>
<evidence type="ECO:0000256" key="2">
    <source>
        <dbReference type="ARBA" id="ARBA00022448"/>
    </source>
</evidence>
<keyword evidence="5 7" id="KW-0067">ATP-binding</keyword>
<keyword evidence="3" id="KW-0536">Nodulation</keyword>
<dbReference type="Gene3D" id="3.40.50.300">
    <property type="entry name" value="P-loop containing nucleotide triphosphate hydrolases"/>
    <property type="match status" value="1"/>
</dbReference>
<keyword evidence="4" id="KW-0547">Nucleotide-binding</keyword>
<dbReference type="Proteomes" id="UP000315003">
    <property type="component" value="Chromosome"/>
</dbReference>
<dbReference type="SMART" id="SM00382">
    <property type="entry name" value="AAA"/>
    <property type="match status" value="1"/>
</dbReference>
<gene>
    <name evidence="7" type="primary">ybhF_6</name>
    <name evidence="7" type="ORF">SV7mr_45010</name>
</gene>
<name>A0A517T0P4_9BACT</name>
<dbReference type="AlphaFoldDB" id="A0A517T0P4"/>
<dbReference type="InterPro" id="IPR050763">
    <property type="entry name" value="ABC_transporter_ATP-binding"/>
</dbReference>